<name>F8Q9T2_SERL3</name>
<keyword evidence="1" id="KW-0732">Signal</keyword>
<reference evidence="3" key="1">
    <citation type="journal article" date="2011" name="Science">
        <title>The plant cell wall-decomposing machinery underlies the functional diversity of forest fungi.</title>
        <authorList>
            <person name="Eastwood D.C."/>
            <person name="Floudas D."/>
            <person name="Binder M."/>
            <person name="Majcherczyk A."/>
            <person name="Schneider P."/>
            <person name="Aerts A."/>
            <person name="Asiegbu F.O."/>
            <person name="Baker S.E."/>
            <person name="Barry K."/>
            <person name="Bendiksby M."/>
            <person name="Blumentritt M."/>
            <person name="Coutinho P.M."/>
            <person name="Cullen D."/>
            <person name="de Vries R.P."/>
            <person name="Gathman A."/>
            <person name="Goodell B."/>
            <person name="Henrissat B."/>
            <person name="Ihrmark K."/>
            <person name="Kauserud H."/>
            <person name="Kohler A."/>
            <person name="LaButti K."/>
            <person name="Lapidus A."/>
            <person name="Lavin J.L."/>
            <person name="Lee Y.-H."/>
            <person name="Lindquist E."/>
            <person name="Lilly W."/>
            <person name="Lucas S."/>
            <person name="Morin E."/>
            <person name="Murat C."/>
            <person name="Oguiza J.A."/>
            <person name="Park J."/>
            <person name="Pisabarro A.G."/>
            <person name="Riley R."/>
            <person name="Rosling A."/>
            <person name="Salamov A."/>
            <person name="Schmidt O."/>
            <person name="Schmutz J."/>
            <person name="Skrede I."/>
            <person name="Stenlid J."/>
            <person name="Wiebenga A."/>
            <person name="Xie X."/>
            <person name="Kuees U."/>
            <person name="Hibbett D.S."/>
            <person name="Hoffmeister D."/>
            <person name="Hoegberg N."/>
            <person name="Martin F."/>
            <person name="Grigoriev I.V."/>
            <person name="Watkinson S.C."/>
        </authorList>
    </citation>
    <scope>NUCLEOTIDE SEQUENCE [LARGE SCALE GENOMIC DNA]</scope>
    <source>
        <strain evidence="3">strain S7.3</strain>
    </source>
</reference>
<evidence type="ECO:0000313" key="3">
    <source>
        <dbReference type="Proteomes" id="UP000008063"/>
    </source>
</evidence>
<evidence type="ECO:0000313" key="2">
    <source>
        <dbReference type="EMBL" id="EGN95337.1"/>
    </source>
</evidence>
<sequence>MVFVLLLPYSTVCPLDATGTVDKTVESVLRIPDCLEMRDAENMRSSAIEIIPLYWYCSNMAVGLLVKGLHTNNYTNNNIDNTYGLVERCTQ</sequence>
<dbReference type="AlphaFoldDB" id="F8Q9T2"/>
<dbReference type="HOGENOM" id="CLU_2428404_0_0_1"/>
<organism evidence="3">
    <name type="scientific">Serpula lacrymans var. lacrymans (strain S7.3)</name>
    <name type="common">Dry rot fungus</name>
    <dbReference type="NCBI Taxonomy" id="936435"/>
    <lineage>
        <taxon>Eukaryota</taxon>
        <taxon>Fungi</taxon>
        <taxon>Dikarya</taxon>
        <taxon>Basidiomycota</taxon>
        <taxon>Agaricomycotina</taxon>
        <taxon>Agaricomycetes</taxon>
        <taxon>Agaricomycetidae</taxon>
        <taxon>Boletales</taxon>
        <taxon>Coniophorineae</taxon>
        <taxon>Serpulaceae</taxon>
        <taxon>Serpula</taxon>
    </lineage>
</organism>
<feature type="signal peptide" evidence="1">
    <location>
        <begin position="1"/>
        <end position="17"/>
    </location>
</feature>
<protein>
    <submittedName>
        <fullName evidence="2">Uncharacterized protein</fullName>
    </submittedName>
</protein>
<evidence type="ECO:0000256" key="1">
    <source>
        <dbReference type="SAM" id="SignalP"/>
    </source>
</evidence>
<dbReference type="Proteomes" id="UP000008063">
    <property type="component" value="Unassembled WGS sequence"/>
</dbReference>
<dbReference type="InParanoid" id="F8Q9T2"/>
<proteinExistence type="predicted"/>
<dbReference type="EMBL" id="GL945486">
    <property type="protein sequence ID" value="EGN95337.1"/>
    <property type="molecule type" value="Genomic_DNA"/>
</dbReference>
<feature type="chain" id="PRO_5003377171" evidence="1">
    <location>
        <begin position="18"/>
        <end position="91"/>
    </location>
</feature>
<accession>F8Q9T2</accession>
<gene>
    <name evidence="2" type="ORF">SERLA73DRAFT_143426</name>
</gene>
<keyword evidence="3" id="KW-1185">Reference proteome</keyword>